<dbReference type="RefSeq" id="WP_282001679.1">
    <property type="nucleotide sequence ID" value="NZ_AP027151.1"/>
</dbReference>
<feature type="domain" description="Outer membrane lipoprotein BamD-like" evidence="7">
    <location>
        <begin position="32"/>
        <end position="218"/>
    </location>
</feature>
<sequence>MTRRLALLLTFFLLLIGGCATSSAPVSRTPDNMAKEAEDYFNSHRYEDAIAQWRRVKESYISPEMTARAELKIADAQFANGNYIEAAASYEDFRKLHPNHEESAYALYRQGLSNFMQINGFDTDQTPINNAATLFETFLRLYPRSEYAGEARNKLEACRMYQVRYQIYIGRFYLRTDKYAAAIGRLEDALKKFPGSPYHDETLFYLGKAYILSGDKNKGREEFQRLFNEYRSSKYVNEARQFLDKNF</sequence>
<evidence type="ECO:0000256" key="3">
    <source>
        <dbReference type="ARBA" id="ARBA00023139"/>
    </source>
</evidence>
<dbReference type="NCBIfam" id="TIGR03302">
    <property type="entry name" value="OM_YfiO"/>
    <property type="match status" value="1"/>
</dbReference>
<protein>
    <submittedName>
        <fullName evidence="8">Outer membrane protein assembly factor BamD</fullName>
    </submittedName>
</protein>
<evidence type="ECO:0000256" key="2">
    <source>
        <dbReference type="ARBA" id="ARBA00023136"/>
    </source>
</evidence>
<dbReference type="PANTHER" id="PTHR37423:SF1">
    <property type="entry name" value="OUTER MEMBRANE PROTEIN ASSEMBLY FACTOR BAMD"/>
    <property type="match status" value="1"/>
</dbReference>
<dbReference type="InterPro" id="IPR011990">
    <property type="entry name" value="TPR-like_helical_dom_sf"/>
</dbReference>
<reference evidence="8 9" key="1">
    <citation type="submission" date="2022-12" db="EMBL/GenBank/DDBJ databases">
        <title>Polyphasic characterization of Geotalea uranireducens NIT-SL11 newly isolated from a complex of sewage sludge and microbially reduced graphene oxide.</title>
        <authorList>
            <person name="Xie L."/>
            <person name="Yoshida N."/>
            <person name="Meng L."/>
        </authorList>
    </citation>
    <scope>NUCLEOTIDE SEQUENCE [LARGE SCALE GENOMIC DNA]</scope>
    <source>
        <strain evidence="8 9">NIT-SL11</strain>
    </source>
</reference>
<dbReference type="EMBL" id="AP027151">
    <property type="protein sequence ID" value="BDV41666.1"/>
    <property type="molecule type" value="Genomic_DNA"/>
</dbReference>
<evidence type="ECO:0000256" key="6">
    <source>
        <dbReference type="SAM" id="SignalP"/>
    </source>
</evidence>
<dbReference type="PANTHER" id="PTHR37423">
    <property type="entry name" value="SOLUBLE LYTIC MUREIN TRANSGLYCOSYLASE-RELATED"/>
    <property type="match status" value="1"/>
</dbReference>
<keyword evidence="5" id="KW-0449">Lipoprotein</keyword>
<dbReference type="SUPFAM" id="SSF48452">
    <property type="entry name" value="TPR-like"/>
    <property type="match status" value="1"/>
</dbReference>
<keyword evidence="9" id="KW-1185">Reference proteome</keyword>
<keyword evidence="3" id="KW-0564">Palmitate</keyword>
<keyword evidence="4" id="KW-0998">Cell outer membrane</keyword>
<gene>
    <name evidence="8" type="primary">yfiO</name>
    <name evidence="8" type="ORF">GURASL_05890</name>
</gene>
<keyword evidence="2" id="KW-0472">Membrane</keyword>
<dbReference type="HAMAP" id="MF_00922">
    <property type="entry name" value="OM_assembly_BamD"/>
    <property type="match status" value="1"/>
</dbReference>
<dbReference type="Gene3D" id="1.25.40.10">
    <property type="entry name" value="Tetratricopeptide repeat domain"/>
    <property type="match status" value="1"/>
</dbReference>
<feature type="signal peptide" evidence="6">
    <location>
        <begin position="1"/>
        <end position="24"/>
    </location>
</feature>
<evidence type="ECO:0000256" key="5">
    <source>
        <dbReference type="ARBA" id="ARBA00023288"/>
    </source>
</evidence>
<dbReference type="PROSITE" id="PS51257">
    <property type="entry name" value="PROKAR_LIPOPROTEIN"/>
    <property type="match status" value="1"/>
</dbReference>
<proteinExistence type="inferred from homology"/>
<accession>A0ABM8EGW2</accession>
<keyword evidence="1 6" id="KW-0732">Signal</keyword>
<feature type="chain" id="PRO_5045313304" evidence="6">
    <location>
        <begin position="25"/>
        <end position="247"/>
    </location>
</feature>
<evidence type="ECO:0000313" key="9">
    <source>
        <dbReference type="Proteomes" id="UP001317705"/>
    </source>
</evidence>
<name>A0ABM8EGW2_9BACT</name>
<dbReference type="Proteomes" id="UP001317705">
    <property type="component" value="Chromosome"/>
</dbReference>
<evidence type="ECO:0000256" key="1">
    <source>
        <dbReference type="ARBA" id="ARBA00022729"/>
    </source>
</evidence>
<dbReference type="Pfam" id="PF13525">
    <property type="entry name" value="YfiO"/>
    <property type="match status" value="1"/>
</dbReference>
<evidence type="ECO:0000256" key="4">
    <source>
        <dbReference type="ARBA" id="ARBA00023237"/>
    </source>
</evidence>
<evidence type="ECO:0000313" key="8">
    <source>
        <dbReference type="EMBL" id="BDV41666.1"/>
    </source>
</evidence>
<dbReference type="InterPro" id="IPR017689">
    <property type="entry name" value="BamD"/>
</dbReference>
<organism evidence="8 9">
    <name type="scientific">Geotalea uraniireducens</name>
    <dbReference type="NCBI Taxonomy" id="351604"/>
    <lineage>
        <taxon>Bacteria</taxon>
        <taxon>Pseudomonadati</taxon>
        <taxon>Thermodesulfobacteriota</taxon>
        <taxon>Desulfuromonadia</taxon>
        <taxon>Geobacterales</taxon>
        <taxon>Geobacteraceae</taxon>
        <taxon>Geotalea</taxon>
    </lineage>
</organism>
<dbReference type="InterPro" id="IPR039565">
    <property type="entry name" value="BamD-like"/>
</dbReference>
<evidence type="ECO:0000259" key="7">
    <source>
        <dbReference type="Pfam" id="PF13525"/>
    </source>
</evidence>